<dbReference type="InterPro" id="IPR058647">
    <property type="entry name" value="BSH_CzcB-like"/>
</dbReference>
<evidence type="ECO:0000313" key="9">
    <source>
        <dbReference type="Proteomes" id="UP000249739"/>
    </source>
</evidence>
<keyword evidence="2" id="KW-0813">Transport</keyword>
<proteinExistence type="inferred from homology"/>
<evidence type="ECO:0000259" key="7">
    <source>
        <dbReference type="Pfam" id="PF25975"/>
    </source>
</evidence>
<dbReference type="InterPro" id="IPR058649">
    <property type="entry name" value="CzcB_C"/>
</dbReference>
<dbReference type="GO" id="GO:0060003">
    <property type="term" value="P:copper ion export"/>
    <property type="evidence" value="ECO:0007669"/>
    <property type="project" value="TreeGrafter"/>
</dbReference>
<evidence type="ECO:0000256" key="4">
    <source>
        <dbReference type="SAM" id="SignalP"/>
    </source>
</evidence>
<dbReference type="NCBIfam" id="TIGR01730">
    <property type="entry name" value="RND_mfp"/>
    <property type="match status" value="1"/>
</dbReference>
<dbReference type="GO" id="GO:0046914">
    <property type="term" value="F:transition metal ion binding"/>
    <property type="evidence" value="ECO:0007669"/>
    <property type="project" value="TreeGrafter"/>
</dbReference>
<dbReference type="Proteomes" id="UP000249739">
    <property type="component" value="Unassembled WGS sequence"/>
</dbReference>
<dbReference type="GO" id="GO:0022857">
    <property type="term" value="F:transmembrane transporter activity"/>
    <property type="evidence" value="ECO:0007669"/>
    <property type="project" value="InterPro"/>
</dbReference>
<dbReference type="Gene3D" id="2.40.50.100">
    <property type="match status" value="1"/>
</dbReference>
<evidence type="ECO:0000256" key="1">
    <source>
        <dbReference type="ARBA" id="ARBA00009477"/>
    </source>
</evidence>
<comment type="caution">
    <text evidence="8">The sequence shown here is derived from an EMBL/GenBank/DDBJ whole genome shotgun (WGS) entry which is preliminary data.</text>
</comment>
<feature type="signal peptide" evidence="4">
    <location>
        <begin position="1"/>
        <end position="28"/>
    </location>
</feature>
<dbReference type="Gene3D" id="2.40.30.170">
    <property type="match status" value="1"/>
</dbReference>
<dbReference type="Gene3D" id="2.40.420.20">
    <property type="match status" value="1"/>
</dbReference>
<dbReference type="SUPFAM" id="SSF111369">
    <property type="entry name" value="HlyD-like secretion proteins"/>
    <property type="match status" value="1"/>
</dbReference>
<dbReference type="PANTHER" id="PTHR30097:SF4">
    <property type="entry name" value="SLR6042 PROTEIN"/>
    <property type="match status" value="1"/>
</dbReference>
<name>A0A2W5FMX3_9BACT</name>
<dbReference type="InterPro" id="IPR051909">
    <property type="entry name" value="MFP_Cation_Efflux"/>
</dbReference>
<dbReference type="GO" id="GO:0015679">
    <property type="term" value="P:plasma membrane copper ion transport"/>
    <property type="evidence" value="ECO:0007669"/>
    <property type="project" value="TreeGrafter"/>
</dbReference>
<evidence type="ECO:0000259" key="6">
    <source>
        <dbReference type="Pfam" id="PF25973"/>
    </source>
</evidence>
<dbReference type="GO" id="GO:0030288">
    <property type="term" value="C:outer membrane-bounded periplasmic space"/>
    <property type="evidence" value="ECO:0007669"/>
    <property type="project" value="TreeGrafter"/>
</dbReference>
<dbReference type="EMBL" id="QFOT01000085">
    <property type="protein sequence ID" value="PZP55147.1"/>
    <property type="molecule type" value="Genomic_DNA"/>
</dbReference>
<feature type="domain" description="CusB-like beta-barrel" evidence="5">
    <location>
        <begin position="193"/>
        <end position="265"/>
    </location>
</feature>
<dbReference type="PANTHER" id="PTHR30097">
    <property type="entry name" value="CATION EFFLUX SYSTEM PROTEIN CUSB"/>
    <property type="match status" value="1"/>
</dbReference>
<evidence type="ECO:0000256" key="3">
    <source>
        <dbReference type="SAM" id="MobiDB-lite"/>
    </source>
</evidence>
<accession>A0A2W5FMX3</accession>
<dbReference type="InterPro" id="IPR006143">
    <property type="entry name" value="RND_pump_MFP"/>
</dbReference>
<dbReference type="Pfam" id="PF25973">
    <property type="entry name" value="BSH_CzcB"/>
    <property type="match status" value="1"/>
</dbReference>
<dbReference type="GO" id="GO:0016020">
    <property type="term" value="C:membrane"/>
    <property type="evidence" value="ECO:0007669"/>
    <property type="project" value="InterPro"/>
</dbReference>
<feature type="chain" id="PRO_5015870569" evidence="4">
    <location>
        <begin position="29"/>
        <end position="348"/>
    </location>
</feature>
<sequence>MKIKTFILCSIAVIALGTAGLTSYRAFAGDEHNHGKEEGHSEAESENKAVDEHGAEENHKDGEEKDEHGHGGEEEHGDATEISDKSAQAMKIDVLPAGPALIHQTTSLTGKIILNQDRTAQVRGRFPGVIKSASKGVGEVVKKGDELATIESNQSLQTYAVTSPLDGVIVNRNAAIGGLAGDEAIYVVADLSQIWAEFFVFSRDMDRLAIGQKIDIFSLSDSTTSTEATISTLLPTAESSSQTVVARVVIDNTDQKWRSGMTVRGDVVLSEKQVALAVKTSAIQRQEGSQVVYVKEGEKYEMRKVELGQADREWTEVLSGLQPGEEYVATNSFVVKADIGKSAAEHEH</sequence>
<comment type="similarity">
    <text evidence="1">Belongs to the membrane fusion protein (MFP) (TC 8.A.1) family.</text>
</comment>
<dbReference type="InterPro" id="IPR058792">
    <property type="entry name" value="Beta-barrel_RND_2"/>
</dbReference>
<dbReference type="Pfam" id="PF25975">
    <property type="entry name" value="CzcB_C"/>
    <property type="match status" value="1"/>
</dbReference>
<keyword evidence="4" id="KW-0732">Signal</keyword>
<feature type="domain" description="CzcB-like C-terminal circularly permuted SH3-like" evidence="7">
    <location>
        <begin position="276"/>
        <end position="336"/>
    </location>
</feature>
<protein>
    <submittedName>
        <fullName evidence="8">Uncharacterized protein</fullName>
    </submittedName>
</protein>
<dbReference type="AlphaFoldDB" id="A0A2W5FMX3"/>
<evidence type="ECO:0000259" key="5">
    <source>
        <dbReference type="Pfam" id="PF25954"/>
    </source>
</evidence>
<feature type="domain" description="CzcB-like barrel-sandwich hybrid" evidence="6">
    <location>
        <begin position="118"/>
        <end position="190"/>
    </location>
</feature>
<dbReference type="Pfam" id="PF25954">
    <property type="entry name" value="Beta-barrel_RND_2"/>
    <property type="match status" value="1"/>
</dbReference>
<reference evidence="8 9" key="1">
    <citation type="submission" date="2017-08" db="EMBL/GenBank/DDBJ databases">
        <title>Infants hospitalized years apart are colonized by the same room-sourced microbial strains.</title>
        <authorList>
            <person name="Brooks B."/>
            <person name="Olm M.R."/>
            <person name="Firek B.A."/>
            <person name="Baker R."/>
            <person name="Thomas B.C."/>
            <person name="Morowitz M.J."/>
            <person name="Banfield J.F."/>
        </authorList>
    </citation>
    <scope>NUCLEOTIDE SEQUENCE [LARGE SCALE GENOMIC DNA]</scope>
    <source>
        <strain evidence="8">S2_006_000_R2_64</strain>
    </source>
</reference>
<organism evidence="8 9">
    <name type="scientific">Micavibrio aeruginosavorus</name>
    <dbReference type="NCBI Taxonomy" id="349221"/>
    <lineage>
        <taxon>Bacteria</taxon>
        <taxon>Pseudomonadati</taxon>
        <taxon>Bdellovibrionota</taxon>
        <taxon>Bdellovibrionia</taxon>
        <taxon>Bdellovibrionales</taxon>
        <taxon>Pseudobdellovibrionaceae</taxon>
        <taxon>Micavibrio</taxon>
    </lineage>
</organism>
<gene>
    <name evidence="8" type="ORF">DI586_07735</name>
</gene>
<evidence type="ECO:0000313" key="8">
    <source>
        <dbReference type="EMBL" id="PZP55147.1"/>
    </source>
</evidence>
<evidence type="ECO:0000256" key="2">
    <source>
        <dbReference type="ARBA" id="ARBA00022448"/>
    </source>
</evidence>
<feature type="region of interest" description="Disordered" evidence="3">
    <location>
        <begin position="32"/>
        <end position="81"/>
    </location>
</feature>